<dbReference type="InterPro" id="IPR001656">
    <property type="entry name" value="PsdUridine_synth_TruD"/>
</dbReference>
<keyword evidence="2" id="KW-0819">tRNA processing</keyword>
<evidence type="ECO:0000256" key="5">
    <source>
        <dbReference type="SAM" id="MobiDB-lite"/>
    </source>
</evidence>
<dbReference type="PANTHER" id="PTHR13326">
    <property type="entry name" value="TRNA PSEUDOURIDINE SYNTHASE D"/>
    <property type="match status" value="1"/>
</dbReference>
<dbReference type="InterPro" id="IPR020119">
    <property type="entry name" value="PsdUridine_synth_TruD_CS"/>
</dbReference>
<dbReference type="InterPro" id="IPR042214">
    <property type="entry name" value="TruD_catalytic"/>
</dbReference>
<proteinExistence type="inferred from homology"/>
<evidence type="ECO:0000259" key="6">
    <source>
        <dbReference type="PROSITE" id="PS50984"/>
    </source>
</evidence>
<dbReference type="GO" id="GO:0001522">
    <property type="term" value="P:pseudouridine synthesis"/>
    <property type="evidence" value="ECO:0007669"/>
    <property type="project" value="InterPro"/>
</dbReference>
<evidence type="ECO:0000256" key="3">
    <source>
        <dbReference type="ARBA" id="ARBA00023235"/>
    </source>
</evidence>
<evidence type="ECO:0000256" key="2">
    <source>
        <dbReference type="ARBA" id="ARBA00022694"/>
    </source>
</evidence>
<keyword evidence="7" id="KW-1185">Reference proteome</keyword>
<dbReference type="InterPro" id="IPR020103">
    <property type="entry name" value="PsdUridine_synth_cat_dom_sf"/>
</dbReference>
<gene>
    <name evidence="8" type="primary">LOC103520177</name>
</gene>
<dbReference type="GO" id="GO:0008033">
    <property type="term" value="P:tRNA processing"/>
    <property type="evidence" value="ECO:0007669"/>
    <property type="project" value="UniProtKB-KW"/>
</dbReference>
<dbReference type="PROSITE" id="PS50984">
    <property type="entry name" value="TRUD"/>
    <property type="match status" value="1"/>
</dbReference>
<dbReference type="Proteomes" id="UP000079169">
    <property type="component" value="Unplaced"/>
</dbReference>
<dbReference type="Gene3D" id="3.30.2350.20">
    <property type="entry name" value="TruD, catalytic domain"/>
    <property type="match status" value="2"/>
</dbReference>
<comment type="similarity">
    <text evidence="1">Belongs to the pseudouridine synthase TruD family.</text>
</comment>
<sequence length="487" mass="55448">MAGLLAPSNTGFAGTIKHRYADFQVNEIDLEGKPTKRNEVPILFVLVKESSHWCSIQDIDTTGFAGTIKHRYADFQVNEIDLEGNVVRLTSYEPPVYPSQMAKPEIDESKVNGLIFVDDIAKIKSLVDLKDSIESVEIEVTNFSKEQRTFLHKYVQLVSNNKLNSNTVDRNGKKYIEVNNKKKLRQEIQRSNSQRIKFLHFTAMKTNTDTSEMLFLLGKQLSKKISKFTIAGTKDKRGVTTQRVSCKYLNYADVRHLDLYRIKMGNFAYKDTPLNLGDLKGNFFRIAIRNVTATDESIEKTMRLFKENGFINYFGLQRFGNNPSAATHDVGRLLIQDDWRGAVHMILRPGPNMGTSIKIQKVEFLKHRYQETKSAKLTLRGVDDIGFLKSSIEARILQGLATHGENAYLNALENITRNTATLYLHAYQSFVWNRVVSERIRKFGLEVQVGDLVLIDSTPAPGTQEEVKPEIKQEIKSEEDADDEVRV</sequence>
<dbReference type="Pfam" id="PF01142">
    <property type="entry name" value="TruD"/>
    <property type="match status" value="1"/>
</dbReference>
<dbReference type="InterPro" id="IPR011760">
    <property type="entry name" value="PsdUridine_synth_TruD_insert"/>
</dbReference>
<keyword evidence="3" id="KW-0413">Isomerase</keyword>
<dbReference type="GO" id="GO:0003723">
    <property type="term" value="F:RNA binding"/>
    <property type="evidence" value="ECO:0007669"/>
    <property type="project" value="InterPro"/>
</dbReference>
<dbReference type="GO" id="GO:0005634">
    <property type="term" value="C:nucleus"/>
    <property type="evidence" value="ECO:0007669"/>
    <property type="project" value="TreeGrafter"/>
</dbReference>
<organism evidence="7 8">
    <name type="scientific">Diaphorina citri</name>
    <name type="common">Asian citrus psyllid</name>
    <dbReference type="NCBI Taxonomy" id="121845"/>
    <lineage>
        <taxon>Eukaryota</taxon>
        <taxon>Metazoa</taxon>
        <taxon>Ecdysozoa</taxon>
        <taxon>Arthropoda</taxon>
        <taxon>Hexapoda</taxon>
        <taxon>Insecta</taxon>
        <taxon>Pterygota</taxon>
        <taxon>Neoptera</taxon>
        <taxon>Paraneoptera</taxon>
        <taxon>Hemiptera</taxon>
        <taxon>Sternorrhyncha</taxon>
        <taxon>Psylloidea</taxon>
        <taxon>Psyllidae</taxon>
        <taxon>Diaphorininae</taxon>
        <taxon>Diaphorina</taxon>
    </lineage>
</organism>
<dbReference type="GO" id="GO:0009982">
    <property type="term" value="F:pseudouridine synthase activity"/>
    <property type="evidence" value="ECO:0007669"/>
    <property type="project" value="InterPro"/>
</dbReference>
<evidence type="ECO:0000313" key="8">
    <source>
        <dbReference type="RefSeq" id="XP_017303918.1"/>
    </source>
</evidence>
<dbReference type="PROSITE" id="PS01268">
    <property type="entry name" value="UPF0024"/>
    <property type="match status" value="1"/>
</dbReference>
<evidence type="ECO:0000313" key="7">
    <source>
        <dbReference type="Proteomes" id="UP000079169"/>
    </source>
</evidence>
<dbReference type="NCBIfam" id="TIGR00094">
    <property type="entry name" value="tRNA_TruD_broad"/>
    <property type="match status" value="1"/>
</dbReference>
<feature type="domain" description="TRUD" evidence="6">
    <location>
        <begin position="309"/>
        <end position="487"/>
    </location>
</feature>
<dbReference type="RefSeq" id="XP_017303918.1">
    <property type="nucleotide sequence ID" value="XM_017448429.1"/>
</dbReference>
<reference evidence="8" key="1">
    <citation type="submission" date="2025-08" db="UniProtKB">
        <authorList>
            <consortium name="RefSeq"/>
        </authorList>
    </citation>
    <scope>IDENTIFICATION</scope>
</reference>
<accession>A0A1S4EP05</accession>
<feature type="region of interest" description="Disordered" evidence="5">
    <location>
        <begin position="459"/>
        <end position="487"/>
    </location>
</feature>
<dbReference type="PIRSF" id="PIRSF037016">
    <property type="entry name" value="Pseudouridin_synth_euk_prd"/>
    <property type="match status" value="1"/>
</dbReference>
<protein>
    <submittedName>
        <fullName evidence="8">Pseudouridylate synthase 7 homolog</fullName>
    </submittedName>
</protein>
<evidence type="ECO:0000256" key="4">
    <source>
        <dbReference type="ARBA" id="ARBA00036943"/>
    </source>
</evidence>
<feature type="compositionally biased region" description="Basic and acidic residues" evidence="5">
    <location>
        <begin position="465"/>
        <end position="487"/>
    </location>
</feature>
<dbReference type="GeneID" id="103520177"/>
<dbReference type="STRING" id="121845.A0A1S4EP05"/>
<dbReference type="SUPFAM" id="SSF55120">
    <property type="entry name" value="Pseudouridine synthase"/>
    <property type="match status" value="1"/>
</dbReference>
<dbReference type="KEGG" id="dci:103520177"/>
<dbReference type="AlphaFoldDB" id="A0A1S4EP05"/>
<comment type="catalytic activity">
    <reaction evidence="4">
        <text>a uridine in tRNA = a pseudouridine in tRNA</text>
        <dbReference type="Rhea" id="RHEA:54572"/>
        <dbReference type="Rhea" id="RHEA-COMP:13339"/>
        <dbReference type="Rhea" id="RHEA-COMP:13934"/>
        <dbReference type="ChEBI" id="CHEBI:65314"/>
        <dbReference type="ChEBI" id="CHEBI:65315"/>
    </reaction>
</comment>
<dbReference type="PaxDb" id="121845-A0A1S4EP05"/>
<evidence type="ECO:0000256" key="1">
    <source>
        <dbReference type="ARBA" id="ARBA00007953"/>
    </source>
</evidence>
<dbReference type="PANTHER" id="PTHR13326:SF31">
    <property type="entry name" value="PSEUDOURIDYLATE SYNTHASE 7 HOMOLOG"/>
    <property type="match status" value="1"/>
</dbReference>
<dbReference type="CDD" id="cd02576">
    <property type="entry name" value="PseudoU_synth_ScPUS7"/>
    <property type="match status" value="1"/>
</dbReference>
<name>A0A1S4EP05_DIACI</name>